<dbReference type="InterPro" id="IPR001135">
    <property type="entry name" value="NADH_Q_OxRdtase_suD"/>
</dbReference>
<organism evidence="4 5">
    <name type="scientific">Methanococcus voltae</name>
    <dbReference type="NCBI Taxonomy" id="2188"/>
    <lineage>
        <taxon>Archaea</taxon>
        <taxon>Methanobacteriati</taxon>
        <taxon>Methanobacteriota</taxon>
        <taxon>Methanomada group</taxon>
        <taxon>Methanococci</taxon>
        <taxon>Methanococcales</taxon>
        <taxon>Methanococcaceae</taxon>
        <taxon>Methanococcus</taxon>
    </lineage>
</organism>
<keyword evidence="2" id="KW-0460">Magnesium</keyword>
<dbReference type="Pfam" id="PF00346">
    <property type="entry name" value="Complex1_49kDa"/>
    <property type="match status" value="2"/>
</dbReference>
<proteinExistence type="predicted"/>
<feature type="binding site" evidence="2">
    <location>
        <position position="45"/>
    </location>
    <ligand>
        <name>Mg(2+)</name>
        <dbReference type="ChEBI" id="CHEBI:18420"/>
    </ligand>
</feature>
<keyword evidence="2" id="KW-0408">Iron</keyword>
<dbReference type="GO" id="GO:0016151">
    <property type="term" value="F:nickel cation binding"/>
    <property type="evidence" value="ECO:0007669"/>
    <property type="project" value="InterPro"/>
</dbReference>
<dbReference type="Proteomes" id="UP000740329">
    <property type="component" value="Unassembled WGS sequence"/>
</dbReference>
<gene>
    <name evidence="4" type="ORF">J3E07_000734</name>
</gene>
<feature type="binding site" evidence="2">
    <location>
        <position position="327"/>
    </location>
    <ligand>
        <name>Mg(2+)</name>
        <dbReference type="ChEBI" id="CHEBI:18420"/>
    </ligand>
</feature>
<dbReference type="GO" id="GO:0048038">
    <property type="term" value="F:quinone binding"/>
    <property type="evidence" value="ECO:0007669"/>
    <property type="project" value="InterPro"/>
</dbReference>
<dbReference type="InterPro" id="IPR001501">
    <property type="entry name" value="Ni-dep_hyd_lsu"/>
</dbReference>
<feature type="binding site" evidence="2">
    <location>
        <position position="360"/>
    </location>
    <ligand>
        <name>Ni(2+)</name>
        <dbReference type="ChEBI" id="CHEBI:49786"/>
    </ligand>
</feature>
<name>A0A8J7RM22_METVO</name>
<dbReference type="Pfam" id="PF00374">
    <property type="entry name" value="NiFeSe_Hases"/>
    <property type="match status" value="1"/>
</dbReference>
<feature type="binding site" evidence="2">
    <location>
        <position position="67"/>
    </location>
    <ligand>
        <name>Ni(2+)</name>
        <dbReference type="ChEBI" id="CHEBI:49786"/>
    </ligand>
</feature>
<dbReference type="GO" id="GO:0008901">
    <property type="term" value="F:ferredoxin hydrogenase activity"/>
    <property type="evidence" value="ECO:0007669"/>
    <property type="project" value="InterPro"/>
</dbReference>
<dbReference type="SUPFAM" id="SSF56762">
    <property type="entry name" value="HydB/Nqo4-like"/>
    <property type="match status" value="1"/>
</dbReference>
<comment type="caution">
    <text evidence="4">The sequence shown here is derived from an EMBL/GenBank/DDBJ whole genome shotgun (WGS) entry which is preliminary data.</text>
</comment>
<feature type="binding site" evidence="2">
    <location>
        <position position="363"/>
    </location>
    <ligand>
        <name>Fe cation</name>
        <dbReference type="ChEBI" id="CHEBI:24875"/>
    </ligand>
</feature>
<dbReference type="RefSeq" id="WP_209590777.1">
    <property type="nucleotide sequence ID" value="NZ_JAGGMU010000001.1"/>
</dbReference>
<dbReference type="PROSITE" id="PS00507">
    <property type="entry name" value="NI_HGENASE_L_1"/>
    <property type="match status" value="1"/>
</dbReference>
<reference evidence="4" key="1">
    <citation type="submission" date="2021-03" db="EMBL/GenBank/DDBJ databases">
        <title>Genomic Encyclopedia of Type Strains, Phase IV (KMG-V): Genome sequencing to study the core and pangenomes of soil and plant-associated prokaryotes.</title>
        <authorList>
            <person name="Whitman W."/>
        </authorList>
    </citation>
    <scope>NUCLEOTIDE SEQUENCE</scope>
    <source>
        <strain evidence="4">C4</strain>
    </source>
</reference>
<comment type="cofactor">
    <cofactor evidence="2">
        <name>Fe cation</name>
        <dbReference type="ChEBI" id="CHEBI:24875"/>
    </cofactor>
</comment>
<dbReference type="InterPro" id="IPR029014">
    <property type="entry name" value="NiFe-Hase_large"/>
</dbReference>
<dbReference type="InterPro" id="IPR018194">
    <property type="entry name" value="Ni-dep_hyd_lsu_Ni_BS"/>
</dbReference>
<keyword evidence="2" id="KW-0479">Metal-binding</keyword>
<accession>A0A8J7RM22</accession>
<dbReference type="EMBL" id="JAGGMV010000001">
    <property type="protein sequence ID" value="MBP2201336.1"/>
    <property type="molecule type" value="Genomic_DNA"/>
</dbReference>
<dbReference type="PANTHER" id="PTHR43485:SF1">
    <property type="entry name" value="FORMATE HYDROGENLYASE SUBUNIT 5-RELATED"/>
    <property type="match status" value="1"/>
</dbReference>
<feature type="domain" description="NADH-quinone oxidoreductase subunit D" evidence="3">
    <location>
        <begin position="301"/>
        <end position="366"/>
    </location>
</feature>
<feature type="binding site" evidence="2">
    <location>
        <position position="67"/>
    </location>
    <ligand>
        <name>Fe cation</name>
        <dbReference type="ChEBI" id="CHEBI:24875"/>
    </ligand>
</feature>
<feature type="domain" description="NADH-quinone oxidoreductase subunit D" evidence="3">
    <location>
        <begin position="118"/>
        <end position="282"/>
    </location>
</feature>
<evidence type="ECO:0000256" key="1">
    <source>
        <dbReference type="ARBA" id="ARBA00023002"/>
    </source>
</evidence>
<dbReference type="AlphaFoldDB" id="A0A8J7RM22"/>
<evidence type="ECO:0000313" key="5">
    <source>
        <dbReference type="Proteomes" id="UP000740329"/>
    </source>
</evidence>
<evidence type="ECO:0000259" key="3">
    <source>
        <dbReference type="Pfam" id="PF00346"/>
    </source>
</evidence>
<keyword evidence="1" id="KW-0560">Oxidoreductase</keyword>
<evidence type="ECO:0000256" key="2">
    <source>
        <dbReference type="PIRSR" id="PIRSR601501-1"/>
    </source>
</evidence>
<dbReference type="GO" id="GO:0016651">
    <property type="term" value="F:oxidoreductase activity, acting on NAD(P)H"/>
    <property type="evidence" value="ECO:0007669"/>
    <property type="project" value="InterPro"/>
</dbReference>
<dbReference type="InterPro" id="IPR052197">
    <property type="entry name" value="ComplexI_49kDa-like"/>
</dbReference>
<keyword evidence="2" id="KW-0533">Nickel</keyword>
<dbReference type="OrthoDB" id="43567at2157"/>
<feature type="binding site" evidence="2">
    <location>
        <position position="64"/>
    </location>
    <ligand>
        <name>Ni(2+)</name>
        <dbReference type="ChEBI" id="CHEBI:49786"/>
    </ligand>
</feature>
<evidence type="ECO:0000313" key="4">
    <source>
        <dbReference type="EMBL" id="MBP2201336.1"/>
    </source>
</evidence>
<protein>
    <submittedName>
        <fullName evidence="4">Energy-converting hydrogenase B subunit N</fullName>
    </submittedName>
</protein>
<sequence length="381" mass="43700">MYEGEIAIGPVHSTMLEPHRLRLFIDDEIVKDAELSIGVNHRGIERLMEGLPVEKACILTEKICGICSHIHLWSSVRLTEIASKIYVPERAQHIRVIVEELERLHSHNLLFGHAFEILGHETMSMRCFMTREPIMQIFFEISGSRVHYSCPLIGGIRPRCNITEEQSKRILLKLDEYEENITAIIDRVLKDPLLISRMKGVGILDRKTAAKFHAVGPTARGSNIKSDMRKMGWVPEYDAYEFDEILFDDCDVLSRIAVRGFEILESVKIIRQALELLNDKSLSPEIYNSDYEVKEFKPIECYTEAQRGQQYYSYGVDKDGRVRHARIRTPTATNLGAMEEIVKGYHVSDAELIIASCDPCFTCTDRLSILKEDYNTYSKKI</sequence>
<dbReference type="PANTHER" id="PTHR43485">
    <property type="entry name" value="HYDROGENASE-4 COMPONENT G"/>
    <property type="match status" value="1"/>
</dbReference>
<comment type="cofactor">
    <cofactor evidence="2">
        <name>Ni(2+)</name>
        <dbReference type="ChEBI" id="CHEBI:49786"/>
    </cofactor>
</comment>
<dbReference type="Gene3D" id="1.10.645.10">
    <property type="entry name" value="Cytochrome-c3 Hydrogenase, chain B"/>
    <property type="match status" value="1"/>
</dbReference>
<dbReference type="GO" id="GO:0051287">
    <property type="term" value="F:NAD binding"/>
    <property type="evidence" value="ECO:0007669"/>
    <property type="project" value="InterPro"/>
</dbReference>